<keyword evidence="1" id="KW-1133">Transmembrane helix</keyword>
<reference evidence="2 3" key="1">
    <citation type="submission" date="2015-10" db="EMBL/GenBank/DDBJ databases">
        <title>Draft genome sequence of Streptomyces griseorubiginosus DSM 40469, type strain for the species Streptomyces griseorubiginosus.</title>
        <authorList>
            <person name="Ruckert C."/>
            <person name="Winkler A."/>
            <person name="Kalinowski J."/>
            <person name="Kampfer P."/>
            <person name="Glaeser S."/>
        </authorList>
    </citation>
    <scope>NUCLEOTIDE SEQUENCE [LARGE SCALE GENOMIC DNA]</scope>
    <source>
        <strain evidence="2 3">DSM 40469</strain>
    </source>
</reference>
<keyword evidence="1" id="KW-0472">Membrane</keyword>
<organism evidence="2 3">
    <name type="scientific">Streptomyces griseorubiginosus</name>
    <dbReference type="NCBI Taxonomy" id="67304"/>
    <lineage>
        <taxon>Bacteria</taxon>
        <taxon>Bacillati</taxon>
        <taxon>Actinomycetota</taxon>
        <taxon>Actinomycetes</taxon>
        <taxon>Kitasatosporales</taxon>
        <taxon>Streptomycetaceae</taxon>
        <taxon>Streptomyces</taxon>
    </lineage>
</organism>
<evidence type="ECO:0000313" key="2">
    <source>
        <dbReference type="EMBL" id="KUN66772.1"/>
    </source>
</evidence>
<dbReference type="EMBL" id="LMWV01000014">
    <property type="protein sequence ID" value="KUN66772.1"/>
    <property type="molecule type" value="Genomic_DNA"/>
</dbReference>
<proteinExistence type="predicted"/>
<feature type="transmembrane region" description="Helical" evidence="1">
    <location>
        <begin position="22"/>
        <end position="42"/>
    </location>
</feature>
<gene>
    <name evidence="2" type="ORF">AQJ54_16340</name>
</gene>
<keyword evidence="1" id="KW-0812">Transmembrane</keyword>
<evidence type="ECO:0000313" key="3">
    <source>
        <dbReference type="Proteomes" id="UP000054375"/>
    </source>
</evidence>
<evidence type="ECO:0008006" key="4">
    <source>
        <dbReference type="Google" id="ProtNLM"/>
    </source>
</evidence>
<dbReference type="RefSeq" id="WP_062238034.1">
    <property type="nucleotide sequence ID" value="NZ_JBPJFL010000001.1"/>
</dbReference>
<accession>A0A101S3K8</accession>
<evidence type="ECO:0000256" key="1">
    <source>
        <dbReference type="SAM" id="Phobius"/>
    </source>
</evidence>
<dbReference type="AlphaFoldDB" id="A0A101S3K8"/>
<sequence length="147" mass="15168">MVEWVSLRAGARPVPEPVSTTLVWSAAFAGSLLLVAAVNALIGPGRPALALAVLSVLASLLGWCARFAAAPGTAVLCWLFLNGFAVPPAGTLSWSVQRDTFWLVCLLTAALGGTTLARLGHARAAYRRLAVVRATGSGEAGGESRWG</sequence>
<dbReference type="Proteomes" id="UP000054375">
    <property type="component" value="Unassembled WGS sequence"/>
</dbReference>
<feature type="transmembrane region" description="Helical" evidence="1">
    <location>
        <begin position="49"/>
        <end position="81"/>
    </location>
</feature>
<name>A0A101S3K8_9ACTN</name>
<protein>
    <recommendedName>
        <fullName evidence="4">Integral membrane protein</fullName>
    </recommendedName>
</protein>
<comment type="caution">
    <text evidence="2">The sequence shown here is derived from an EMBL/GenBank/DDBJ whole genome shotgun (WGS) entry which is preliminary data.</text>
</comment>
<feature type="transmembrane region" description="Helical" evidence="1">
    <location>
        <begin position="101"/>
        <end position="119"/>
    </location>
</feature>
<keyword evidence="3" id="KW-1185">Reference proteome</keyword>